<proteinExistence type="predicted"/>
<dbReference type="EMBL" id="JAUSYA010000001">
    <property type="protein sequence ID" value="MDQ0688574.1"/>
    <property type="molecule type" value="Genomic_DNA"/>
</dbReference>
<organism evidence="1 2">
    <name type="scientific">Streptomyces achromogenes</name>
    <dbReference type="NCBI Taxonomy" id="67255"/>
    <lineage>
        <taxon>Bacteria</taxon>
        <taxon>Bacillati</taxon>
        <taxon>Actinomycetota</taxon>
        <taxon>Actinomycetes</taxon>
        <taxon>Kitasatosporales</taxon>
        <taxon>Streptomycetaceae</taxon>
        <taxon>Streptomyces</taxon>
    </lineage>
</organism>
<gene>
    <name evidence="1" type="ORF">QFZ56_007537</name>
</gene>
<dbReference type="RefSeq" id="WP_373431711.1">
    <property type="nucleotide sequence ID" value="NZ_JAUSYA010000001.1"/>
</dbReference>
<evidence type="ECO:0000313" key="1">
    <source>
        <dbReference type="EMBL" id="MDQ0688574.1"/>
    </source>
</evidence>
<dbReference type="Proteomes" id="UP001243364">
    <property type="component" value="Unassembled WGS sequence"/>
</dbReference>
<keyword evidence="2" id="KW-1185">Reference proteome</keyword>
<sequence>MPASPPAGFADFGVALSRDFELSPAERDFLTDHLVYDRSYAPDHLLRHHLPDGVRGGIDHLQ</sequence>
<protein>
    <submittedName>
        <fullName evidence="1">Uncharacterized protein</fullName>
    </submittedName>
</protein>
<evidence type="ECO:0000313" key="2">
    <source>
        <dbReference type="Proteomes" id="UP001243364"/>
    </source>
</evidence>
<reference evidence="1 2" key="1">
    <citation type="submission" date="2023-07" db="EMBL/GenBank/DDBJ databases">
        <title>Comparative genomics of wheat-associated soil bacteria to identify genetic determinants of phenazine resistance.</title>
        <authorList>
            <person name="Mouncey N."/>
        </authorList>
    </citation>
    <scope>NUCLEOTIDE SEQUENCE [LARGE SCALE GENOMIC DNA]</scope>
    <source>
        <strain evidence="1 2">W4I19-2</strain>
    </source>
</reference>
<comment type="caution">
    <text evidence="1">The sequence shown here is derived from an EMBL/GenBank/DDBJ whole genome shotgun (WGS) entry which is preliminary data.</text>
</comment>
<accession>A0ABU0QD47</accession>
<name>A0ABU0QD47_STRAH</name>